<reference evidence="5" key="2">
    <citation type="submission" date="2020-07" db="EMBL/GenBank/DDBJ databases">
        <authorList>
            <person name="Vera ALvarez R."/>
            <person name="Arias-Moreno D.M."/>
            <person name="Jimenez-Jacinto V."/>
            <person name="Jimenez-Bremont J.F."/>
            <person name="Swaminathan K."/>
            <person name="Moose S.P."/>
            <person name="Guerrero-Gonzalez M.L."/>
            <person name="Marino-Ramirez L."/>
            <person name="Landsman D."/>
            <person name="Rodriguez-Kessler M."/>
            <person name="Delgado-Sanchez P."/>
        </authorList>
    </citation>
    <scope>NUCLEOTIDE SEQUENCE</scope>
    <source>
        <tissue evidence="5">Cladode</tissue>
    </source>
</reference>
<feature type="compositionally biased region" description="Low complexity" evidence="3">
    <location>
        <begin position="151"/>
        <end position="167"/>
    </location>
</feature>
<evidence type="ECO:0000259" key="4">
    <source>
        <dbReference type="PROSITE" id="PS51320"/>
    </source>
</evidence>
<accession>A0A7C8YN76</accession>
<feature type="compositionally biased region" description="Pro residues" evidence="3">
    <location>
        <begin position="168"/>
        <end position="177"/>
    </location>
</feature>
<protein>
    <recommendedName>
        <fullName evidence="2">Protein TIFY</fullName>
    </recommendedName>
    <alternativeName>
        <fullName evidence="2">Jasmonate ZIM domain-containing protein</fullName>
    </alternativeName>
</protein>
<dbReference type="PANTHER" id="PTHR33077:SF90">
    <property type="entry name" value="PROTEIN TIFY 7"/>
    <property type="match status" value="1"/>
</dbReference>
<proteinExistence type="inferred from homology"/>
<dbReference type="GO" id="GO:2000022">
    <property type="term" value="P:regulation of jasmonic acid mediated signaling pathway"/>
    <property type="evidence" value="ECO:0007669"/>
    <property type="project" value="UniProtKB-UniRule"/>
</dbReference>
<comment type="domain">
    <text evidence="2">The jas domain is required for interaction with COI1.</text>
</comment>
<keyword evidence="2" id="KW-1184">Jasmonic acid signaling pathway</keyword>
<dbReference type="GO" id="GO:0031347">
    <property type="term" value="P:regulation of defense response"/>
    <property type="evidence" value="ECO:0007669"/>
    <property type="project" value="UniProtKB-UniRule"/>
</dbReference>
<comment type="function">
    <text evidence="2">Repressor of jasmonate responses.</text>
</comment>
<dbReference type="EMBL" id="GISG01036770">
    <property type="protein sequence ID" value="MBA4622030.1"/>
    <property type="molecule type" value="Transcribed_RNA"/>
</dbReference>
<keyword evidence="2" id="KW-0539">Nucleus</keyword>
<dbReference type="PROSITE" id="PS51320">
    <property type="entry name" value="TIFY"/>
    <property type="match status" value="1"/>
</dbReference>
<name>A0A7C8YN76_OPUST</name>
<dbReference type="PANTHER" id="PTHR33077">
    <property type="entry name" value="PROTEIN TIFY 4A-RELATED-RELATED"/>
    <property type="match status" value="1"/>
</dbReference>
<comment type="similarity">
    <text evidence="1 2">Belongs to the TIFY/JAZ family.</text>
</comment>
<dbReference type="InterPro" id="IPR018467">
    <property type="entry name" value="CCT_CS"/>
</dbReference>
<dbReference type="SMART" id="SM00979">
    <property type="entry name" value="TIFY"/>
    <property type="match status" value="1"/>
</dbReference>
<sequence length="303" mass="31541">MGGSGMQWSFSSTNSQLLSFKSAQERGAAHHKLLSSGLLQRNSSLEKQGGSHYPYTSPWQHNETLNRSSEGRIFPLASQTAPPMVTPVSVVPPPNCPVVGSTDLRYSPNISTGPCQLTIFYNGSVCVYDNVSPEKAQAIMLLAGNGDSVNSSAALPPAPKLQPAAPTQTPPNQPPIANPSLSFSSSISLAPPLSVTSLAAVASSCATQVNPVRPILVPAAHIKPSEAPKSSPFGAARPSFIPSAVPQARKASLARFLEKRKERVVGASPYAVSKNTSECSAAGPEGSTFGTNSVRSSPLRAGK</sequence>
<reference evidence="5" key="1">
    <citation type="journal article" date="2013" name="J. Plant Res.">
        <title>Effect of fungi and light on seed germination of three Opuntia species from semiarid lands of central Mexico.</title>
        <authorList>
            <person name="Delgado-Sanchez P."/>
            <person name="Jimenez-Bremont J.F."/>
            <person name="Guerrero-Gonzalez Mde L."/>
            <person name="Flores J."/>
        </authorList>
    </citation>
    <scope>NUCLEOTIDE SEQUENCE</scope>
    <source>
        <tissue evidence="5">Cladode</tissue>
    </source>
</reference>
<dbReference type="InterPro" id="IPR040390">
    <property type="entry name" value="TIFY/JAZ"/>
</dbReference>
<feature type="domain" description="Tify" evidence="4">
    <location>
        <begin position="110"/>
        <end position="145"/>
    </location>
</feature>
<dbReference type="InterPro" id="IPR010399">
    <property type="entry name" value="Tify_dom"/>
</dbReference>
<evidence type="ECO:0000256" key="3">
    <source>
        <dbReference type="SAM" id="MobiDB-lite"/>
    </source>
</evidence>
<comment type="subcellular location">
    <subcellularLocation>
        <location evidence="2">Nucleus</location>
    </subcellularLocation>
</comment>
<organism evidence="5">
    <name type="scientific">Opuntia streptacantha</name>
    <name type="common">Prickly pear cactus</name>
    <name type="synonym">Opuntia cardona</name>
    <dbReference type="NCBI Taxonomy" id="393608"/>
    <lineage>
        <taxon>Eukaryota</taxon>
        <taxon>Viridiplantae</taxon>
        <taxon>Streptophyta</taxon>
        <taxon>Embryophyta</taxon>
        <taxon>Tracheophyta</taxon>
        <taxon>Spermatophyta</taxon>
        <taxon>Magnoliopsida</taxon>
        <taxon>eudicotyledons</taxon>
        <taxon>Gunneridae</taxon>
        <taxon>Pentapetalae</taxon>
        <taxon>Caryophyllales</taxon>
        <taxon>Cactineae</taxon>
        <taxon>Cactaceae</taxon>
        <taxon>Opuntioideae</taxon>
        <taxon>Opuntia</taxon>
    </lineage>
</organism>
<feature type="region of interest" description="Disordered" evidence="3">
    <location>
        <begin position="268"/>
        <end position="303"/>
    </location>
</feature>
<feature type="region of interest" description="Disordered" evidence="3">
    <location>
        <begin position="151"/>
        <end position="180"/>
    </location>
</feature>
<dbReference type="Pfam" id="PF09425">
    <property type="entry name" value="Jas_motif"/>
    <property type="match status" value="1"/>
</dbReference>
<dbReference type="Pfam" id="PF06200">
    <property type="entry name" value="tify"/>
    <property type="match status" value="1"/>
</dbReference>
<evidence type="ECO:0000313" key="5">
    <source>
        <dbReference type="EMBL" id="MBA4622030.1"/>
    </source>
</evidence>
<dbReference type="GO" id="GO:0005634">
    <property type="term" value="C:nucleus"/>
    <property type="evidence" value="ECO:0007669"/>
    <property type="project" value="UniProtKB-SubCell"/>
</dbReference>
<dbReference type="AlphaFoldDB" id="A0A7C8YN76"/>
<evidence type="ECO:0000256" key="2">
    <source>
        <dbReference type="RuleBase" id="RU369065"/>
    </source>
</evidence>
<dbReference type="GO" id="GO:0009611">
    <property type="term" value="P:response to wounding"/>
    <property type="evidence" value="ECO:0007669"/>
    <property type="project" value="UniProtKB-UniRule"/>
</dbReference>
<evidence type="ECO:0000256" key="1">
    <source>
        <dbReference type="ARBA" id="ARBA00008614"/>
    </source>
</evidence>